<evidence type="ECO:0008006" key="3">
    <source>
        <dbReference type="Google" id="ProtNLM"/>
    </source>
</evidence>
<dbReference type="Proteomes" id="UP001169027">
    <property type="component" value="Unassembled WGS sequence"/>
</dbReference>
<organism evidence="1 2">
    <name type="scientific">Variovorax ginsengisoli</name>
    <dbReference type="NCBI Taxonomy" id="363844"/>
    <lineage>
        <taxon>Bacteria</taxon>
        <taxon>Pseudomonadati</taxon>
        <taxon>Pseudomonadota</taxon>
        <taxon>Betaproteobacteria</taxon>
        <taxon>Burkholderiales</taxon>
        <taxon>Comamonadaceae</taxon>
        <taxon>Variovorax</taxon>
    </lineage>
</organism>
<dbReference type="RefSeq" id="WP_301811503.1">
    <property type="nucleotide sequence ID" value="NZ_JAUJZH010000012.1"/>
</dbReference>
<dbReference type="PROSITE" id="PS51257">
    <property type="entry name" value="PROKAR_LIPOPROTEIN"/>
    <property type="match status" value="1"/>
</dbReference>
<reference evidence="1" key="1">
    <citation type="submission" date="2023-06" db="EMBL/GenBank/DDBJ databases">
        <authorList>
            <person name="Jiang Y."/>
            <person name="Liu Q."/>
        </authorList>
    </citation>
    <scope>NUCLEOTIDE SEQUENCE</scope>
    <source>
        <strain evidence="1">CGMCC 1.12090</strain>
    </source>
</reference>
<accession>A0ABT8S5I9</accession>
<evidence type="ECO:0000313" key="1">
    <source>
        <dbReference type="EMBL" id="MDO1534178.1"/>
    </source>
</evidence>
<gene>
    <name evidence="1" type="ORF">Q2T77_17975</name>
</gene>
<keyword evidence="2" id="KW-1185">Reference proteome</keyword>
<evidence type="ECO:0000313" key="2">
    <source>
        <dbReference type="Proteomes" id="UP001169027"/>
    </source>
</evidence>
<sequence length="298" mass="31946">MPVEAQREEGAFARGERRLSVSAYIGLVASCQSALNVGMARLSPASQVAIWSSLQPDALLPSSGRRTLWALRRGVLDDLAPLAQSMLPAERQWVPTKDEQLAFRAVLEALATGRQTQGEICGFCNLIHDWPTVLGVSEYLKGELAAAVRLATLEIVDNDQPRQVRLPSWGLVGALLDPVRAAGRRSEVAIGAFTAALASLLGPASAVLTEVHAHLLVRLYGATRAGRKASAPEIALRTLPLVTKKGVSLSPQLADRLPQVVQDLETLGLVQRTETQQIRWIPLTLVHLPPGQGAAPPT</sequence>
<comment type="caution">
    <text evidence="1">The sequence shown here is derived from an EMBL/GenBank/DDBJ whole genome shotgun (WGS) entry which is preliminary data.</text>
</comment>
<proteinExistence type="predicted"/>
<dbReference type="EMBL" id="JAUKVY010000012">
    <property type="protein sequence ID" value="MDO1534178.1"/>
    <property type="molecule type" value="Genomic_DNA"/>
</dbReference>
<name>A0ABT8S5I9_9BURK</name>
<protein>
    <recommendedName>
        <fullName evidence="3">MarR family transcriptional regulator</fullName>
    </recommendedName>
</protein>